<accession>A0A9N9TND9</accession>
<dbReference type="AlphaFoldDB" id="A0A9N9TND9"/>
<dbReference type="InterPro" id="IPR037171">
    <property type="entry name" value="NagB/RpiA_transferase-like"/>
</dbReference>
<organism evidence="1 2">
    <name type="scientific">Phyllotreta striolata</name>
    <name type="common">Striped flea beetle</name>
    <name type="synonym">Crioceris striolata</name>
    <dbReference type="NCBI Taxonomy" id="444603"/>
    <lineage>
        <taxon>Eukaryota</taxon>
        <taxon>Metazoa</taxon>
        <taxon>Ecdysozoa</taxon>
        <taxon>Arthropoda</taxon>
        <taxon>Hexapoda</taxon>
        <taxon>Insecta</taxon>
        <taxon>Pterygota</taxon>
        <taxon>Neoptera</taxon>
        <taxon>Endopterygota</taxon>
        <taxon>Coleoptera</taxon>
        <taxon>Polyphaga</taxon>
        <taxon>Cucujiformia</taxon>
        <taxon>Chrysomeloidea</taxon>
        <taxon>Chrysomelidae</taxon>
        <taxon>Galerucinae</taxon>
        <taxon>Alticini</taxon>
        <taxon>Phyllotreta</taxon>
    </lineage>
</organism>
<keyword evidence="2" id="KW-1185">Reference proteome</keyword>
<dbReference type="InterPro" id="IPR024185">
    <property type="entry name" value="FTHF_cligase-like_sf"/>
</dbReference>
<evidence type="ECO:0008006" key="3">
    <source>
        <dbReference type="Google" id="ProtNLM"/>
    </source>
</evidence>
<evidence type="ECO:0000313" key="1">
    <source>
        <dbReference type="EMBL" id="CAG9862057.1"/>
    </source>
</evidence>
<name>A0A9N9TND9_PHYSR</name>
<dbReference type="EMBL" id="OU900098">
    <property type="protein sequence ID" value="CAG9862057.1"/>
    <property type="molecule type" value="Genomic_DNA"/>
</dbReference>
<dbReference type="OrthoDB" id="433414at2759"/>
<dbReference type="Gene3D" id="3.40.50.10420">
    <property type="entry name" value="NagB/RpiA/CoA transferase-like"/>
    <property type="match status" value="1"/>
</dbReference>
<proteinExistence type="predicted"/>
<reference evidence="1" key="1">
    <citation type="submission" date="2022-01" db="EMBL/GenBank/DDBJ databases">
        <authorList>
            <person name="King R."/>
        </authorList>
    </citation>
    <scope>NUCLEOTIDE SEQUENCE</scope>
</reference>
<dbReference type="Pfam" id="PF01812">
    <property type="entry name" value="5-FTHF_cyc-lig"/>
    <property type="match status" value="1"/>
</dbReference>
<sequence>MSESQAQMEPLQPDETKFTIRKKVWAHMSKNKLAVFPKPYGRIPNFQGAEEAAARLLDLGPFRDAKAIEVNPDKPLAPARALVLAQHKELYVPFPRLQECLMKKLQMDEKLDVKMVVSRWGIEHTGTKIDMKEEGIAIDLLVLGSVAVSKDGRRIGKGAGFADLEFGIFKELKAITDETVVVTIVHDSQVFDELPAKLFQKYDVPVDYILTPTRTIKVEEKLPRPEGIFWHELTKGQLKGRKVLLELREKHEKEGRDVTLKVPNPDDPPNRFPLFRRRFDFKRRQNRSYYQNRTMKDQIQNDNGQKDGALRRVVKFKDSKSDNTQENLENIPPQNKIKKKKKKPHIDYSLRVSNIQKNVRVRDFKMALREKGIKPNNITWKGSRGYCYLHYAKTNQKVEKDSEAINGVIEMIQDLKINSNVEKNLNVKVMEPITRIETVDVTAV</sequence>
<dbReference type="GO" id="GO:0005737">
    <property type="term" value="C:cytoplasm"/>
    <property type="evidence" value="ECO:0007669"/>
    <property type="project" value="TreeGrafter"/>
</dbReference>
<gene>
    <name evidence="1" type="ORF">PHYEVI_LOCUS8380</name>
</gene>
<dbReference type="InterPro" id="IPR002698">
    <property type="entry name" value="FTHF_cligase"/>
</dbReference>
<dbReference type="Proteomes" id="UP001153712">
    <property type="component" value="Chromosome 5"/>
</dbReference>
<dbReference type="PANTHER" id="PTHR13017:SF0">
    <property type="entry name" value="METHENYLTETRAHYDROFOLATE SYNTHASE DOMAIN-CONTAINING PROTEIN"/>
    <property type="match status" value="1"/>
</dbReference>
<dbReference type="PANTHER" id="PTHR13017">
    <property type="entry name" value="5-FORMYLTETRAHYDROFOLATE CYCLO-LIGASE-RELATED"/>
    <property type="match status" value="1"/>
</dbReference>
<protein>
    <recommendedName>
        <fullName evidence="3">Methenyltetrahydrofolate synthase domain-containing protein</fullName>
    </recommendedName>
</protein>
<dbReference type="SUPFAM" id="SSF100950">
    <property type="entry name" value="NagB/RpiA/CoA transferase-like"/>
    <property type="match status" value="1"/>
</dbReference>
<evidence type="ECO:0000313" key="2">
    <source>
        <dbReference type="Proteomes" id="UP001153712"/>
    </source>
</evidence>